<dbReference type="InterPro" id="IPR011206">
    <property type="entry name" value="Citrate_lyase_beta/mcl1/mcl2"/>
</dbReference>
<sequence length="300" mass="31015">MPSSRPRRSVLYVPGVNERALAKLPGLAVDVVILDLEDSVAPHMKAEARDRVAAVLGAPRRDNGPELVVRINALAEGEGAADLAAVLPAAPDGVLLPKVAVPDDLAAVRAVALAQGVETGTTLWAMIETARSVADPLPIALAQDGVLPLAALVLGLNDLSLALGTRLAPGRAAFLPLMMGVLAAARAGGLDVIDAVHNDIGDLDGLAAECAFAADCGFDGKSLIHPAQIEIANRAFAPSDAAIAAAEAIVDLFDRPENRDRGVVAHDGRMVERLHAEAAGRLLARARTIARRAGETARDM</sequence>
<keyword evidence="7" id="KW-1185">Reference proteome</keyword>
<dbReference type="InterPro" id="IPR040442">
    <property type="entry name" value="Pyrv_kinase-like_dom_sf"/>
</dbReference>
<dbReference type="PIRSF" id="PIRSF015582">
    <property type="entry name" value="Cit_lyase_B"/>
    <property type="match status" value="1"/>
</dbReference>
<evidence type="ECO:0000256" key="1">
    <source>
        <dbReference type="ARBA" id="ARBA00001946"/>
    </source>
</evidence>
<keyword evidence="6" id="KW-0456">Lyase</keyword>
<dbReference type="RefSeq" id="WP_266278621.1">
    <property type="nucleotide sequence ID" value="NZ_JAPKNF010000001.1"/>
</dbReference>
<keyword evidence="3" id="KW-0479">Metal-binding</keyword>
<organism evidence="6 7">
    <name type="scientific">Kaistia geumhonensis</name>
    <dbReference type="NCBI Taxonomy" id="410839"/>
    <lineage>
        <taxon>Bacteria</taxon>
        <taxon>Pseudomonadati</taxon>
        <taxon>Pseudomonadota</taxon>
        <taxon>Alphaproteobacteria</taxon>
        <taxon>Hyphomicrobiales</taxon>
        <taxon>Kaistiaceae</taxon>
        <taxon>Kaistia</taxon>
    </lineage>
</organism>
<dbReference type="EC" id="4.1.3.34" evidence="6"/>
<comment type="caution">
    <text evidence="6">The sequence shown here is derived from an EMBL/GenBank/DDBJ whole genome shotgun (WGS) entry which is preliminary data.</text>
</comment>
<dbReference type="Gene3D" id="3.20.20.60">
    <property type="entry name" value="Phosphoenolpyruvate-binding domains"/>
    <property type="match status" value="1"/>
</dbReference>
<comment type="cofactor">
    <cofactor evidence="1">
        <name>Mg(2+)</name>
        <dbReference type="ChEBI" id="CHEBI:18420"/>
    </cofactor>
</comment>
<name>A0ABU0M8B1_9HYPH</name>
<dbReference type="EMBL" id="JAUSWJ010000001">
    <property type="protein sequence ID" value="MDQ0517208.1"/>
    <property type="molecule type" value="Genomic_DNA"/>
</dbReference>
<comment type="similarity">
    <text evidence="2">Belongs to the HpcH/HpaI aldolase family.</text>
</comment>
<gene>
    <name evidence="6" type="ORF">QO015_002821</name>
</gene>
<evidence type="ECO:0000256" key="4">
    <source>
        <dbReference type="ARBA" id="ARBA00022842"/>
    </source>
</evidence>
<reference evidence="6 7" key="1">
    <citation type="submission" date="2023-07" db="EMBL/GenBank/DDBJ databases">
        <title>Genomic Encyclopedia of Type Strains, Phase IV (KMG-IV): sequencing the most valuable type-strain genomes for metagenomic binning, comparative biology and taxonomic classification.</title>
        <authorList>
            <person name="Goeker M."/>
        </authorList>
    </citation>
    <scope>NUCLEOTIDE SEQUENCE [LARGE SCALE GENOMIC DNA]</scope>
    <source>
        <strain evidence="6 7">B1-1</strain>
    </source>
</reference>
<evidence type="ECO:0000259" key="5">
    <source>
        <dbReference type="Pfam" id="PF03328"/>
    </source>
</evidence>
<dbReference type="InterPro" id="IPR015813">
    <property type="entry name" value="Pyrv/PenolPyrv_kinase-like_dom"/>
</dbReference>
<evidence type="ECO:0000313" key="6">
    <source>
        <dbReference type="EMBL" id="MDQ0517208.1"/>
    </source>
</evidence>
<evidence type="ECO:0000256" key="3">
    <source>
        <dbReference type="ARBA" id="ARBA00022723"/>
    </source>
</evidence>
<dbReference type="InterPro" id="IPR005000">
    <property type="entry name" value="Aldolase/citrate-lyase_domain"/>
</dbReference>
<evidence type="ECO:0000313" key="7">
    <source>
        <dbReference type="Proteomes" id="UP001223743"/>
    </source>
</evidence>
<dbReference type="Pfam" id="PF03328">
    <property type="entry name" value="HpcH_HpaI"/>
    <property type="match status" value="1"/>
</dbReference>
<keyword evidence="4" id="KW-0460">Magnesium</keyword>
<dbReference type="Proteomes" id="UP001223743">
    <property type="component" value="Unassembled WGS sequence"/>
</dbReference>
<accession>A0ABU0M8B1</accession>
<feature type="domain" description="HpcH/HpaI aldolase/citrate lyase" evidence="5">
    <location>
        <begin position="8"/>
        <end position="226"/>
    </location>
</feature>
<dbReference type="GO" id="GO:0008816">
    <property type="term" value="F:citryl-CoA lyase activity"/>
    <property type="evidence" value="ECO:0007669"/>
    <property type="project" value="UniProtKB-EC"/>
</dbReference>
<dbReference type="PANTHER" id="PTHR32308:SF10">
    <property type="entry name" value="CITRATE LYASE SUBUNIT BETA"/>
    <property type="match status" value="1"/>
</dbReference>
<dbReference type="PANTHER" id="PTHR32308">
    <property type="entry name" value="LYASE BETA SUBUNIT, PUTATIVE (AFU_ORTHOLOGUE AFUA_4G13030)-RELATED"/>
    <property type="match status" value="1"/>
</dbReference>
<dbReference type="SUPFAM" id="SSF51621">
    <property type="entry name" value="Phosphoenolpyruvate/pyruvate domain"/>
    <property type="match status" value="1"/>
</dbReference>
<evidence type="ECO:0000256" key="2">
    <source>
        <dbReference type="ARBA" id="ARBA00005568"/>
    </source>
</evidence>
<proteinExistence type="inferred from homology"/>
<protein>
    <submittedName>
        <fullName evidence="6">Citrate lyase subunit beta/citryl-CoA lyase</fullName>
        <ecNumber evidence="6">4.1.3.34</ecNumber>
    </submittedName>
</protein>